<dbReference type="OrthoDB" id="2352272at2"/>
<evidence type="ECO:0000256" key="5">
    <source>
        <dbReference type="ARBA" id="ARBA00023136"/>
    </source>
</evidence>
<sequence length="305" mass="33845">MNNTFLYIITVLIWGSTWIAINYQLGDVAVEVSVVYRFALAALTLFIFAYFKKLPMQFSLYQHGLFALFGVCLFGINYVLLYNAQQHINSALTCIGFSSLMLINIVNTRIFYKTKITKQVYFGGAFGLFGIVVLFWPQLSDVELGAATLLGLTLCVMGTFSASMGTMISIRNQKNHIPVLPANAWGMFYGAFFMAIVAVVKGKAFTFSYTFEYISSLVYLSIFGSVIAFGCYLSLMTRIGAHKTSYANIIFPGIAVIISTFFEGFVWSSYTVIGLMLMVVGNLIVLSKPRKTKALKTSDKKVITA</sequence>
<dbReference type="SUPFAM" id="SSF103481">
    <property type="entry name" value="Multidrug resistance efflux transporter EmrE"/>
    <property type="match status" value="2"/>
</dbReference>
<feature type="domain" description="EamA" evidence="7">
    <location>
        <begin position="5"/>
        <end position="135"/>
    </location>
</feature>
<evidence type="ECO:0000256" key="4">
    <source>
        <dbReference type="ARBA" id="ARBA00022989"/>
    </source>
</evidence>
<comment type="subcellular location">
    <subcellularLocation>
        <location evidence="1">Membrane</location>
        <topology evidence="1">Multi-pass membrane protein</topology>
    </subcellularLocation>
</comment>
<feature type="transmembrane region" description="Helical" evidence="6">
    <location>
        <begin position="120"/>
        <end position="139"/>
    </location>
</feature>
<evidence type="ECO:0000256" key="3">
    <source>
        <dbReference type="ARBA" id="ARBA00022692"/>
    </source>
</evidence>
<dbReference type="InterPro" id="IPR000620">
    <property type="entry name" value="EamA_dom"/>
</dbReference>
<feature type="transmembrane region" description="Helical" evidence="6">
    <location>
        <begin position="182"/>
        <end position="201"/>
    </location>
</feature>
<feature type="transmembrane region" description="Helical" evidence="6">
    <location>
        <begin position="245"/>
        <end position="262"/>
    </location>
</feature>
<evidence type="ECO:0000313" key="9">
    <source>
        <dbReference type="Proteomes" id="UP000315303"/>
    </source>
</evidence>
<evidence type="ECO:0000256" key="2">
    <source>
        <dbReference type="ARBA" id="ARBA00007362"/>
    </source>
</evidence>
<dbReference type="EMBL" id="SAWY01000016">
    <property type="protein sequence ID" value="TPH16098.1"/>
    <property type="molecule type" value="Genomic_DNA"/>
</dbReference>
<feature type="transmembrane region" description="Helical" evidence="6">
    <location>
        <begin position="145"/>
        <end position="170"/>
    </location>
</feature>
<gene>
    <name evidence="8" type="ORF">EPA86_07340</name>
</gene>
<dbReference type="Pfam" id="PF00892">
    <property type="entry name" value="EamA"/>
    <property type="match status" value="2"/>
</dbReference>
<organism evidence="8 9">
    <name type="scientific">Litorilituus lipolyticus</name>
    <dbReference type="NCBI Taxonomy" id="2491017"/>
    <lineage>
        <taxon>Bacteria</taxon>
        <taxon>Pseudomonadati</taxon>
        <taxon>Pseudomonadota</taxon>
        <taxon>Gammaproteobacteria</taxon>
        <taxon>Alteromonadales</taxon>
        <taxon>Colwelliaceae</taxon>
        <taxon>Litorilituus</taxon>
    </lineage>
</organism>
<keyword evidence="3 6" id="KW-0812">Transmembrane</keyword>
<evidence type="ECO:0000313" key="8">
    <source>
        <dbReference type="EMBL" id="TPH16098.1"/>
    </source>
</evidence>
<accession>A0A502KWR8</accession>
<dbReference type="PANTHER" id="PTHR32322:SF2">
    <property type="entry name" value="EAMA DOMAIN-CONTAINING PROTEIN"/>
    <property type="match status" value="1"/>
</dbReference>
<dbReference type="Proteomes" id="UP000315303">
    <property type="component" value="Unassembled WGS sequence"/>
</dbReference>
<keyword evidence="5 6" id="KW-0472">Membrane</keyword>
<protein>
    <submittedName>
        <fullName evidence="8">DMT family transporter</fullName>
    </submittedName>
</protein>
<dbReference type="InterPro" id="IPR050638">
    <property type="entry name" value="AA-Vitamin_Transporters"/>
</dbReference>
<feature type="transmembrane region" description="Helical" evidence="6">
    <location>
        <begin position="213"/>
        <end position="233"/>
    </location>
</feature>
<dbReference type="InterPro" id="IPR037185">
    <property type="entry name" value="EmrE-like"/>
</dbReference>
<comment type="caution">
    <text evidence="8">The sequence shown here is derived from an EMBL/GenBank/DDBJ whole genome shotgun (WGS) entry which is preliminary data.</text>
</comment>
<proteinExistence type="inferred from homology"/>
<keyword evidence="4 6" id="KW-1133">Transmembrane helix</keyword>
<feature type="transmembrane region" description="Helical" evidence="6">
    <location>
        <begin position="5"/>
        <end position="23"/>
    </location>
</feature>
<dbReference type="RefSeq" id="WP_140602786.1">
    <property type="nucleotide sequence ID" value="NZ_SAWY01000016.1"/>
</dbReference>
<dbReference type="PANTHER" id="PTHR32322">
    <property type="entry name" value="INNER MEMBRANE TRANSPORTER"/>
    <property type="match status" value="1"/>
</dbReference>
<feature type="domain" description="EamA" evidence="7">
    <location>
        <begin position="150"/>
        <end position="286"/>
    </location>
</feature>
<feature type="transmembrane region" description="Helical" evidence="6">
    <location>
        <begin position="88"/>
        <end position="108"/>
    </location>
</feature>
<evidence type="ECO:0000256" key="6">
    <source>
        <dbReference type="SAM" id="Phobius"/>
    </source>
</evidence>
<name>A0A502KWR8_9GAMM</name>
<reference evidence="8 9" key="1">
    <citation type="submission" date="2019-01" db="EMBL/GenBank/DDBJ databases">
        <title>Litorilituus lipolytica sp. nov., isolated from intertidal sand of the Yellow Sea in China.</title>
        <authorList>
            <person name="Liu A."/>
        </authorList>
    </citation>
    <scope>NUCLEOTIDE SEQUENCE [LARGE SCALE GENOMIC DNA]</scope>
    <source>
        <strain evidence="8 9">RZ04</strain>
    </source>
</reference>
<dbReference type="AlphaFoldDB" id="A0A502KWR8"/>
<evidence type="ECO:0000256" key="1">
    <source>
        <dbReference type="ARBA" id="ARBA00004141"/>
    </source>
</evidence>
<keyword evidence="9" id="KW-1185">Reference proteome</keyword>
<evidence type="ECO:0000259" key="7">
    <source>
        <dbReference type="Pfam" id="PF00892"/>
    </source>
</evidence>
<feature type="transmembrane region" description="Helical" evidence="6">
    <location>
        <begin position="35"/>
        <end position="51"/>
    </location>
</feature>
<feature type="transmembrane region" description="Helical" evidence="6">
    <location>
        <begin position="268"/>
        <end position="286"/>
    </location>
</feature>
<dbReference type="GO" id="GO:0016020">
    <property type="term" value="C:membrane"/>
    <property type="evidence" value="ECO:0007669"/>
    <property type="project" value="UniProtKB-SubCell"/>
</dbReference>
<feature type="transmembrane region" description="Helical" evidence="6">
    <location>
        <begin position="63"/>
        <end position="82"/>
    </location>
</feature>
<comment type="similarity">
    <text evidence="2">Belongs to the EamA transporter family.</text>
</comment>